<comment type="similarity">
    <text evidence="2">Belongs to the peptidase M10A family.</text>
</comment>
<feature type="binding site" evidence="17">
    <location>
        <position position="201"/>
    </location>
    <ligand>
        <name>Ca(2+)</name>
        <dbReference type="ChEBI" id="CHEBI:29108"/>
        <label>3</label>
    </ligand>
</feature>
<dbReference type="GO" id="GO:0004222">
    <property type="term" value="F:metalloendopeptidase activity"/>
    <property type="evidence" value="ECO:0007669"/>
    <property type="project" value="InterPro"/>
</dbReference>
<feature type="binding site" evidence="17">
    <location>
        <position position="239"/>
    </location>
    <ligand>
        <name>Zn(2+)</name>
        <dbReference type="ChEBI" id="CHEBI:29105"/>
        <label>2</label>
        <note>catalytic</note>
    </ligand>
</feature>
<feature type="domain" description="Peptidase metallopeptidase" evidence="22">
    <location>
        <begin position="107"/>
        <end position="267"/>
    </location>
</feature>
<feature type="repeat" description="Hemopexin" evidence="20">
    <location>
        <begin position="328"/>
        <end position="374"/>
    </location>
</feature>
<dbReference type="Gene3D" id="2.110.10.10">
    <property type="entry name" value="Hemopexin-like domain"/>
    <property type="match status" value="1"/>
</dbReference>
<feature type="binding site" evidence="17">
    <location>
        <position position="188"/>
    </location>
    <ligand>
        <name>Zn(2+)</name>
        <dbReference type="ChEBI" id="CHEBI:29105"/>
        <label>1</label>
    </ligand>
</feature>
<keyword evidence="23" id="KW-1185">Reference proteome</keyword>
<reference evidence="24" key="1">
    <citation type="submission" date="2025-08" db="UniProtKB">
        <authorList>
            <consortium name="RefSeq"/>
        </authorList>
    </citation>
    <scope>IDENTIFICATION</scope>
    <source>
        <tissue evidence="24">Blood</tissue>
    </source>
</reference>
<feature type="binding site" description="in inhibited form" evidence="17">
    <location>
        <position position="94"/>
    </location>
    <ligand>
        <name>Zn(2+)</name>
        <dbReference type="ChEBI" id="CHEBI:29105"/>
        <label>2</label>
        <note>catalytic</note>
    </ligand>
</feature>
<dbReference type="FunFam" id="3.40.390.10:FF:000007">
    <property type="entry name" value="Collagenase 3"/>
    <property type="match status" value="1"/>
</dbReference>
<evidence type="ECO:0000313" key="24">
    <source>
        <dbReference type="RefSeq" id="XP_054830431.1"/>
    </source>
</evidence>
<feature type="signal peptide" evidence="21">
    <location>
        <begin position="1"/>
        <end position="17"/>
    </location>
</feature>
<feature type="short sequence motif" description="Cysteine switch" evidence="19">
    <location>
        <begin position="92"/>
        <end position="99"/>
    </location>
</feature>
<dbReference type="SMART" id="SM00120">
    <property type="entry name" value="HX"/>
    <property type="match status" value="4"/>
</dbReference>
<dbReference type="PROSITE" id="PS00546">
    <property type="entry name" value="CYSTEINE_SWITCH"/>
    <property type="match status" value="1"/>
</dbReference>
<dbReference type="InterPro" id="IPR002477">
    <property type="entry name" value="Peptidoglycan-bd-like"/>
</dbReference>
<dbReference type="PROSITE" id="PS51642">
    <property type="entry name" value="HEMOPEXIN_2"/>
    <property type="match status" value="3"/>
</dbReference>
<feature type="binding site" evidence="17">
    <location>
        <position position="288"/>
    </location>
    <ligand>
        <name>Ca(2+)</name>
        <dbReference type="ChEBI" id="CHEBI:29108"/>
        <label>4</label>
    </ligand>
</feature>
<dbReference type="SUPFAM" id="SSF50923">
    <property type="entry name" value="Hemopexin-like domain"/>
    <property type="match status" value="1"/>
</dbReference>
<dbReference type="InterPro" id="IPR036375">
    <property type="entry name" value="Hemopexin-like_dom_sf"/>
</dbReference>
<keyword evidence="5" id="KW-0645">Protease</keyword>
<feature type="binding site" evidence="17">
    <location>
        <position position="160"/>
    </location>
    <ligand>
        <name>Ca(2+)</name>
        <dbReference type="ChEBI" id="CHEBI:29108"/>
        <label>2</label>
    </ligand>
</feature>
<feature type="binding site" evidence="17">
    <location>
        <position position="382"/>
    </location>
    <ligand>
        <name>Ca(2+)</name>
        <dbReference type="ChEBI" id="CHEBI:29108"/>
        <label>5</label>
    </ligand>
</feature>
<dbReference type="SUPFAM" id="SSF47090">
    <property type="entry name" value="PGBD-like"/>
    <property type="match status" value="1"/>
</dbReference>
<feature type="binding site" evidence="17">
    <location>
        <position position="204"/>
    </location>
    <ligand>
        <name>Ca(2+)</name>
        <dbReference type="ChEBI" id="CHEBI:29108"/>
        <label>1</label>
    </ligand>
</feature>
<accession>A0AA97KU26</accession>
<dbReference type="InterPro" id="IPR024079">
    <property type="entry name" value="MetalloPept_cat_dom_sf"/>
</dbReference>
<dbReference type="RefSeq" id="XP_054830431.1">
    <property type="nucleotide sequence ID" value="XM_054974456.1"/>
</dbReference>
<comment type="cofactor">
    <cofactor evidence="17">
        <name>Ca(2+)</name>
        <dbReference type="ChEBI" id="CHEBI:29108"/>
    </cofactor>
    <text evidence="17">Can bind about 5 Ca(2+) ions per subunit.</text>
</comment>
<keyword evidence="14 18" id="KW-1015">Disulfide bond</keyword>
<feature type="repeat" description="Hemopexin" evidence="20">
    <location>
        <begin position="278"/>
        <end position="327"/>
    </location>
</feature>
<evidence type="ECO:0000256" key="1">
    <source>
        <dbReference type="ARBA" id="ARBA00004498"/>
    </source>
</evidence>
<dbReference type="Pfam" id="PF00045">
    <property type="entry name" value="Hemopexin"/>
    <property type="match status" value="4"/>
</dbReference>
<evidence type="ECO:0000256" key="17">
    <source>
        <dbReference type="PIRSR" id="PIRSR621190-2"/>
    </source>
</evidence>
<dbReference type="InterPro" id="IPR000585">
    <property type="entry name" value="Hemopexin-like_dom"/>
</dbReference>
<dbReference type="InterPro" id="IPR021190">
    <property type="entry name" value="Pept_M10A"/>
</dbReference>
<dbReference type="SUPFAM" id="SSF55486">
    <property type="entry name" value="Metalloproteases ('zincins'), catalytic domain"/>
    <property type="match status" value="1"/>
</dbReference>
<evidence type="ECO:0000256" key="9">
    <source>
        <dbReference type="ARBA" id="ARBA00022801"/>
    </source>
</evidence>
<feature type="binding site" evidence="17">
    <location>
        <position position="197"/>
    </location>
    <ligand>
        <name>Ca(2+)</name>
        <dbReference type="ChEBI" id="CHEBI:29108"/>
        <label>2</label>
    </ligand>
</feature>
<feature type="binding site" evidence="17">
    <location>
        <position position="199"/>
    </location>
    <ligand>
        <name>Zn(2+)</name>
        <dbReference type="ChEBI" id="CHEBI:29105"/>
        <label>1</label>
    </ligand>
</feature>
<keyword evidence="13" id="KW-0865">Zymogen</keyword>
<comment type="subcellular location">
    <subcellularLocation>
        <location evidence="1">Secreted</location>
        <location evidence="1">Extracellular space</location>
        <location evidence="1">Extracellular matrix</location>
    </subcellularLocation>
</comment>
<dbReference type="GO" id="GO:0030198">
    <property type="term" value="P:extracellular matrix organization"/>
    <property type="evidence" value="ECO:0007669"/>
    <property type="project" value="TreeGrafter"/>
</dbReference>
<evidence type="ECO:0000256" key="15">
    <source>
        <dbReference type="PIRSR" id="PIRSR001191-1"/>
    </source>
</evidence>
<evidence type="ECO:0000256" key="12">
    <source>
        <dbReference type="ARBA" id="ARBA00023049"/>
    </source>
</evidence>
<dbReference type="GO" id="GO:0031012">
    <property type="term" value="C:extracellular matrix"/>
    <property type="evidence" value="ECO:0007669"/>
    <property type="project" value="InterPro"/>
</dbReference>
<keyword evidence="4" id="KW-0272">Extracellular matrix</keyword>
<dbReference type="Pfam" id="PF00413">
    <property type="entry name" value="Peptidase_M10"/>
    <property type="match status" value="1"/>
</dbReference>
<proteinExistence type="inferred from homology"/>
<feature type="binding site" evidence="17">
    <location>
        <position position="126"/>
    </location>
    <ligand>
        <name>Ca(2+)</name>
        <dbReference type="ChEBI" id="CHEBI:29108"/>
        <label>1</label>
    </ligand>
</feature>
<evidence type="ECO:0000256" key="18">
    <source>
        <dbReference type="PIRSR" id="PIRSR621190-3"/>
    </source>
</evidence>
<feature type="binding site" evidence="17">
    <location>
        <position position="332"/>
    </location>
    <ligand>
        <name>Ca(2+)</name>
        <dbReference type="ChEBI" id="CHEBI:29108"/>
        <label>4</label>
    </ligand>
</feature>
<evidence type="ECO:0000256" key="10">
    <source>
        <dbReference type="ARBA" id="ARBA00022833"/>
    </source>
</evidence>
<dbReference type="GO" id="GO:0030574">
    <property type="term" value="P:collagen catabolic process"/>
    <property type="evidence" value="ECO:0007669"/>
    <property type="project" value="TreeGrafter"/>
</dbReference>
<evidence type="ECO:0000259" key="22">
    <source>
        <dbReference type="SMART" id="SM00235"/>
    </source>
</evidence>
<keyword evidence="11 17" id="KW-0106">Calcium</keyword>
<dbReference type="Gene3D" id="3.40.390.10">
    <property type="entry name" value="Collagenase (Catalytic Domain)"/>
    <property type="match status" value="1"/>
</dbReference>
<evidence type="ECO:0000256" key="2">
    <source>
        <dbReference type="ARBA" id="ARBA00010370"/>
    </source>
</evidence>
<dbReference type="PANTHER" id="PTHR10201:SF267">
    <property type="entry name" value="MACROPHAGE METALLOELASTASE"/>
    <property type="match status" value="1"/>
</dbReference>
<evidence type="ECO:0000256" key="3">
    <source>
        <dbReference type="ARBA" id="ARBA00022525"/>
    </source>
</evidence>
<keyword evidence="8" id="KW-0677">Repeat</keyword>
<feature type="binding site" evidence="17">
    <location>
        <position position="170"/>
    </location>
    <ligand>
        <name>Zn(2+)</name>
        <dbReference type="ChEBI" id="CHEBI:29105"/>
        <label>1</label>
    </ligand>
</feature>
<dbReference type="InterPro" id="IPR036365">
    <property type="entry name" value="PGBD-like_sf"/>
</dbReference>
<dbReference type="InterPro" id="IPR001818">
    <property type="entry name" value="Pept_M10_metallopeptidase"/>
</dbReference>
<evidence type="ECO:0000256" key="19">
    <source>
        <dbReference type="PIRSR" id="PIRSR621190-5"/>
    </source>
</evidence>
<feature type="binding site" evidence="16">
    <location>
        <position position="221"/>
    </location>
    <ligand>
        <name>Zn(2+)</name>
        <dbReference type="ChEBI" id="CHEBI:29105"/>
        <label>2</label>
        <note>catalytic</note>
    </ligand>
</feature>
<dbReference type="PANTHER" id="PTHR10201">
    <property type="entry name" value="MATRIX METALLOPROTEINASE"/>
    <property type="match status" value="1"/>
</dbReference>
<name>A0AA97KU26_EUBMA</name>
<evidence type="ECO:0000256" key="13">
    <source>
        <dbReference type="ARBA" id="ARBA00023145"/>
    </source>
</evidence>
<feature type="active site" evidence="15">
    <location>
        <position position="222"/>
    </location>
</feature>
<feature type="binding site" evidence="17">
    <location>
        <position position="204"/>
    </location>
    <ligand>
        <name>Ca(2+)</name>
        <dbReference type="ChEBI" id="CHEBI:29108"/>
        <label>3</label>
    </ligand>
</feature>
<dbReference type="CDD" id="cd04278">
    <property type="entry name" value="ZnMc_MMP"/>
    <property type="match status" value="1"/>
</dbReference>
<feature type="binding site" evidence="17">
    <location>
        <position position="334"/>
    </location>
    <ligand>
        <name>Ca(2+)</name>
        <dbReference type="ChEBI" id="CHEBI:29108"/>
        <label>5</label>
    </ligand>
</feature>
<dbReference type="InterPro" id="IPR006026">
    <property type="entry name" value="Peptidase_Metallo"/>
</dbReference>
<gene>
    <name evidence="24" type="primary">LOC129326303</name>
</gene>
<keyword evidence="9" id="KW-0378">Hydrolase</keyword>
<evidence type="ECO:0000256" key="16">
    <source>
        <dbReference type="PIRSR" id="PIRSR001191-2"/>
    </source>
</evidence>
<dbReference type="FunFam" id="2.110.10.10:FF:000002">
    <property type="entry name" value="Matrix metallopeptidase 3"/>
    <property type="match status" value="1"/>
</dbReference>
<feature type="binding site" evidence="16">
    <location>
        <position position="231"/>
    </location>
    <ligand>
        <name>Zn(2+)</name>
        <dbReference type="ChEBI" id="CHEBI:29105"/>
        <label>2</label>
        <note>catalytic</note>
    </ligand>
</feature>
<evidence type="ECO:0000256" key="5">
    <source>
        <dbReference type="ARBA" id="ARBA00022670"/>
    </source>
</evidence>
<dbReference type="AlphaFoldDB" id="A0AA97KU26"/>
<feature type="disulfide bond" evidence="18">
    <location>
        <begin position="281"/>
        <end position="467"/>
    </location>
</feature>
<dbReference type="KEGG" id="emc:129326303"/>
<feature type="binding site" evidence="16">
    <location>
        <position position="225"/>
    </location>
    <ligand>
        <name>Zn(2+)</name>
        <dbReference type="ChEBI" id="CHEBI:29105"/>
        <label>2</label>
        <note>catalytic</note>
    </ligand>
</feature>
<keyword evidence="6 16" id="KW-0479">Metal-binding</keyword>
<keyword evidence="10 16" id="KW-0862">Zinc</keyword>
<feature type="repeat" description="Hemopexin" evidence="20">
    <location>
        <begin position="376"/>
        <end position="424"/>
    </location>
</feature>
<dbReference type="InterPro" id="IPR033739">
    <property type="entry name" value="M10A_MMP"/>
</dbReference>
<keyword evidence="12" id="KW-0482">Metalloprotease</keyword>
<dbReference type="GO" id="GO:0008270">
    <property type="term" value="F:zinc ion binding"/>
    <property type="evidence" value="ECO:0007669"/>
    <property type="project" value="InterPro"/>
</dbReference>
<evidence type="ECO:0000256" key="6">
    <source>
        <dbReference type="ARBA" id="ARBA00022723"/>
    </source>
</evidence>
<keyword evidence="7 21" id="KW-0732">Signal</keyword>
<dbReference type="PIRSF" id="PIRSF001191">
    <property type="entry name" value="Peptidase_M10A_matrix"/>
    <property type="match status" value="1"/>
</dbReference>
<dbReference type="PRINTS" id="PR00138">
    <property type="entry name" value="MATRIXIN"/>
</dbReference>
<dbReference type="InterPro" id="IPR021158">
    <property type="entry name" value="Pept_M10A_Zn_BS"/>
</dbReference>
<feature type="binding site" evidence="17">
    <location>
        <position position="428"/>
    </location>
    <ligand>
        <name>Ca(2+)</name>
        <dbReference type="ChEBI" id="CHEBI:29108"/>
        <label>4</label>
    </ligand>
</feature>
<dbReference type="Pfam" id="PF01471">
    <property type="entry name" value="PG_binding_1"/>
    <property type="match status" value="1"/>
</dbReference>
<evidence type="ECO:0000256" key="21">
    <source>
        <dbReference type="SAM" id="SignalP"/>
    </source>
</evidence>
<evidence type="ECO:0000313" key="23">
    <source>
        <dbReference type="Proteomes" id="UP001190640"/>
    </source>
</evidence>
<evidence type="ECO:0000256" key="11">
    <source>
        <dbReference type="ARBA" id="ARBA00022837"/>
    </source>
</evidence>
<protein>
    <submittedName>
        <fullName evidence="24">Matrix metalloproteinase-18-like</fullName>
    </submittedName>
</protein>
<evidence type="ECO:0000256" key="20">
    <source>
        <dbReference type="PROSITE-ProRule" id="PRU01011"/>
    </source>
</evidence>
<dbReference type="CDD" id="cd00094">
    <property type="entry name" value="HX"/>
    <property type="match status" value="1"/>
</dbReference>
<keyword evidence="3" id="KW-0964">Secreted</keyword>
<evidence type="ECO:0000256" key="4">
    <source>
        <dbReference type="ARBA" id="ARBA00022530"/>
    </source>
</evidence>
<dbReference type="InterPro" id="IPR018487">
    <property type="entry name" value="Hemopexin-like_repeat"/>
</dbReference>
<feature type="binding site" evidence="17">
    <location>
        <position position="180"/>
    </location>
    <ligand>
        <name>Ca(2+)</name>
        <dbReference type="ChEBI" id="CHEBI:29108"/>
        <label>3</label>
    </ligand>
</feature>
<evidence type="ECO:0000256" key="8">
    <source>
        <dbReference type="ARBA" id="ARBA00022737"/>
    </source>
</evidence>
<dbReference type="PROSITE" id="PS51257">
    <property type="entry name" value="PROKAR_LIPOPROTEIN"/>
    <property type="match status" value="1"/>
</dbReference>
<organism evidence="23 24">
    <name type="scientific">Eublepharis macularius</name>
    <name type="common">Leopard gecko</name>
    <name type="synonym">Cyrtodactylus macularius</name>
    <dbReference type="NCBI Taxonomy" id="481883"/>
    <lineage>
        <taxon>Eukaryota</taxon>
        <taxon>Metazoa</taxon>
        <taxon>Chordata</taxon>
        <taxon>Craniata</taxon>
        <taxon>Vertebrata</taxon>
        <taxon>Euteleostomi</taxon>
        <taxon>Lepidosauria</taxon>
        <taxon>Squamata</taxon>
        <taxon>Bifurcata</taxon>
        <taxon>Gekkota</taxon>
        <taxon>Eublepharidae</taxon>
        <taxon>Eublepharinae</taxon>
        <taxon>Eublepharis</taxon>
    </lineage>
</organism>
<evidence type="ECO:0000256" key="14">
    <source>
        <dbReference type="ARBA" id="ARBA00023157"/>
    </source>
</evidence>
<dbReference type="GeneID" id="129326303"/>
<feature type="chain" id="PRO_5041654924" evidence="21">
    <location>
        <begin position="18"/>
        <end position="468"/>
    </location>
</feature>
<feature type="binding site" evidence="17">
    <location>
        <position position="181"/>
    </location>
    <ligand>
        <name>Ca(2+)</name>
        <dbReference type="ChEBI" id="CHEBI:29108"/>
        <label>3</label>
    </ligand>
</feature>
<evidence type="ECO:0000256" key="7">
    <source>
        <dbReference type="ARBA" id="ARBA00022729"/>
    </source>
</evidence>
<dbReference type="GO" id="GO:0006508">
    <property type="term" value="P:proteolysis"/>
    <property type="evidence" value="ECO:0007669"/>
    <property type="project" value="UniProtKB-KW"/>
</dbReference>
<sequence>MKSFLLQIVLSGALSCALPIISKPDQVAEGDVQLAEKYLRSYYPEPEGTPVLRSKGNNNNNMADRIRQMQQFFGLKVTGQLDSHTLDEMKKPRCGVPDVGEFRAAHSSRKWPRNDLTYSIQNYTPDMDHAEVDDAIERALKVWSEVTPLTFTKTSTDSADILISFVAGYHSSNPFDYPFDGYGGQLAHAFFPAYGGDAHFDEDEQWTKDLKGTNLFLVAAHEFGHTLGLGHSDVWGSLMYPTYMPSNPQNFRLHEDDVNRIQYLYGKNSFPSSPPEVPNFCDPHLSFDAVTTLRGETVFLKDSFMWRKHPQRTNIQKGSIHDFWPALKSGIDAAYELEDKDILFLFKGQRYWATQVNVIQRGFPKNIHTLGFPKYVKKIDAALFDKDTKRTLFFSGDMYWSYDETMNAMENGYPRKIATDFPGISRVDAALQDNGYFYLFSGTKQYEFDSKQKKFTGIKKSNSWFGCP</sequence>
<dbReference type="SMART" id="SM00235">
    <property type="entry name" value="ZnMc"/>
    <property type="match status" value="1"/>
</dbReference>
<feature type="binding site" evidence="17">
    <location>
        <position position="195"/>
    </location>
    <ligand>
        <name>Ca(2+)</name>
        <dbReference type="ChEBI" id="CHEBI:29108"/>
        <label>2</label>
    </ligand>
</feature>
<comment type="cofactor">
    <cofactor evidence="17">
        <name>Zn(2+)</name>
        <dbReference type="ChEBI" id="CHEBI:29105"/>
    </cofactor>
    <text evidence="17">Binds 2 Zn(2+) ions per subunit.</text>
</comment>
<dbReference type="Proteomes" id="UP001190640">
    <property type="component" value="Chromosome 3"/>
</dbReference>